<organism evidence="4 5">
    <name type="scientific">Catenulispora acidiphila (strain DSM 44928 / JCM 14897 / NBRC 102108 / NRRL B-24433 / ID139908)</name>
    <dbReference type="NCBI Taxonomy" id="479433"/>
    <lineage>
        <taxon>Bacteria</taxon>
        <taxon>Bacillati</taxon>
        <taxon>Actinomycetota</taxon>
        <taxon>Actinomycetes</taxon>
        <taxon>Catenulisporales</taxon>
        <taxon>Catenulisporaceae</taxon>
        <taxon>Catenulispora</taxon>
    </lineage>
</organism>
<protein>
    <submittedName>
        <fullName evidence="4">Transcriptional regulator, LuxR family</fullName>
    </submittedName>
</protein>
<feature type="compositionally biased region" description="Low complexity" evidence="2">
    <location>
        <begin position="504"/>
        <end position="521"/>
    </location>
</feature>
<dbReference type="OrthoDB" id="3796539at2"/>
<proteinExistence type="predicted"/>
<feature type="domain" description="HTH luxR-type" evidence="3">
    <location>
        <begin position="988"/>
        <end position="1052"/>
    </location>
</feature>
<keyword evidence="5" id="KW-1185">Reference proteome</keyword>
<dbReference type="EMBL" id="CP001700">
    <property type="protein sequence ID" value="ACU69090.1"/>
    <property type="molecule type" value="Genomic_DNA"/>
</dbReference>
<dbReference type="eggNOG" id="COG2197">
    <property type="taxonomic scope" value="Bacteria"/>
</dbReference>
<dbReference type="InterPro" id="IPR027417">
    <property type="entry name" value="P-loop_NTPase"/>
</dbReference>
<dbReference type="PANTHER" id="PTHR43214">
    <property type="entry name" value="TWO-COMPONENT RESPONSE REGULATOR"/>
    <property type="match status" value="1"/>
</dbReference>
<feature type="region of interest" description="Disordered" evidence="2">
    <location>
        <begin position="381"/>
        <end position="534"/>
    </location>
</feature>
<dbReference type="HOGENOM" id="CLU_006850_4_0_11"/>
<dbReference type="GO" id="GO:0006355">
    <property type="term" value="P:regulation of DNA-templated transcription"/>
    <property type="evidence" value="ECO:0007669"/>
    <property type="project" value="InterPro"/>
</dbReference>
<evidence type="ECO:0000256" key="1">
    <source>
        <dbReference type="ARBA" id="ARBA00023125"/>
    </source>
</evidence>
<dbReference type="STRING" id="479433.Caci_0135"/>
<sequence length="1052" mass="110675">MIGHGELVADLTARAADAVPTVLTAPPGRGKSALLDAVAEPWIAREDHVVWLTAAPTDRDVPFAALTDLLTEAPDLPEPWLAALKQALRRIPGTPDRVAIRLAARACLDAAIPPDKGVLLLADDLQWWDADSLDVLAHLARHGIPVVAATRPGGPVDLLGRDAQEVPVPALTAEQTATLLQERGIGFRIAARVHTAAGGNARLTVEIARGFDATSGALDAVTTPAAARRCIRGWIDELPTPDNVWRTLLIAAIAADPAIPTLRRTAGPATLEALACAEQAGLITVDVHGTVTFPATAVRDTVLADASQETLRTAHLLLAETTTDPTARLWHRATAARDRPDLEVASELAIAARAVRRRGDPGRAAELWLLAAEMMPARETMAETTDASNGSLAPLPAPVSGTADRTQHADQQPVARDASAARQHATHAQPSSGPTATTGSLSAPDASTTRHQAATAQPADTPPQTADFPTRATRQPAATSQPISDPTPATSFFTALDASDTRQPAASSAPAGRPSTTAASTDQPPRPPASRTTPRPTAVAALLLAAATDAAAAGRPHLARTAVARLDRTESDHAARARARLAVVDAAGQAVGGLDGILGRALADAEAAADPALLSAVHLRVAWHAHLALGDNRRAHDAARAAVRAAELSQDAESRAAALVMLARIEQLLGESSYPRVLRRALALSPEPPGALLNSPRWLSVRFALFADQLDEARHHLSQLTSHAERSGSHADRALLLRGAVEIDARAGHGAAAIRSARRLEELPGADRASPGPVWFTAALAQTAGGTLEEALRLADRGTAASAQEQDQIFLTRCLALSGGIRLLLRDTAAAADDLNRVRTLVAEQGIADPAAVRFHADLAEVLVSLGQPDEAAVIVTETRRAAEELRRRGVLASLDRADAVIKASQGDHARAEALLHRADHTFHTLGLPLERGRVLLTRAIIDKRRRRAASARRFHDQATAIFQRAQAPLWEPAEVVTETPGPAHGPGQGPAPDLTAAEQRIVALVTEGLPNREIAANLFLSVKTVESVLTGVYRKLGVRSRTQLAVLLRDD</sequence>
<dbReference type="InterPro" id="IPR036388">
    <property type="entry name" value="WH-like_DNA-bd_sf"/>
</dbReference>
<reference evidence="4 5" key="1">
    <citation type="journal article" date="2009" name="Stand. Genomic Sci.">
        <title>Complete genome sequence of Catenulispora acidiphila type strain (ID 139908).</title>
        <authorList>
            <person name="Copeland A."/>
            <person name="Lapidus A."/>
            <person name="Glavina Del Rio T."/>
            <person name="Nolan M."/>
            <person name="Lucas S."/>
            <person name="Chen F."/>
            <person name="Tice H."/>
            <person name="Cheng J.F."/>
            <person name="Bruce D."/>
            <person name="Goodwin L."/>
            <person name="Pitluck S."/>
            <person name="Mikhailova N."/>
            <person name="Pati A."/>
            <person name="Ivanova N."/>
            <person name="Mavromatis K."/>
            <person name="Chen A."/>
            <person name="Palaniappan K."/>
            <person name="Chain P."/>
            <person name="Land M."/>
            <person name="Hauser L."/>
            <person name="Chang Y.J."/>
            <person name="Jeffries C.D."/>
            <person name="Chertkov O."/>
            <person name="Brettin T."/>
            <person name="Detter J.C."/>
            <person name="Han C."/>
            <person name="Ali Z."/>
            <person name="Tindall B.J."/>
            <person name="Goker M."/>
            <person name="Bristow J."/>
            <person name="Eisen J.A."/>
            <person name="Markowitz V."/>
            <person name="Hugenholtz P."/>
            <person name="Kyrpides N.C."/>
            <person name="Klenk H.P."/>
        </authorList>
    </citation>
    <scope>NUCLEOTIDE SEQUENCE [LARGE SCALE GENOMIC DNA]</scope>
    <source>
        <strain evidence="5">DSM 44928 / JCM 14897 / NBRC 102108 / NRRL B-24433 / ID139908</strain>
    </source>
</reference>
<dbReference type="SUPFAM" id="SSF52540">
    <property type="entry name" value="P-loop containing nucleoside triphosphate hydrolases"/>
    <property type="match status" value="1"/>
</dbReference>
<dbReference type="PROSITE" id="PS50043">
    <property type="entry name" value="HTH_LUXR_2"/>
    <property type="match status" value="1"/>
</dbReference>
<name>C7QHF1_CATAD</name>
<feature type="compositionally biased region" description="Polar residues" evidence="2">
    <location>
        <begin position="472"/>
        <end position="493"/>
    </location>
</feature>
<dbReference type="PRINTS" id="PR00038">
    <property type="entry name" value="HTHLUXR"/>
</dbReference>
<dbReference type="SUPFAM" id="SSF46894">
    <property type="entry name" value="C-terminal effector domain of the bipartite response regulators"/>
    <property type="match status" value="1"/>
</dbReference>
<dbReference type="InterPro" id="IPR000792">
    <property type="entry name" value="Tscrpt_reg_LuxR_C"/>
</dbReference>
<dbReference type="AlphaFoldDB" id="C7QHF1"/>
<evidence type="ECO:0000313" key="4">
    <source>
        <dbReference type="EMBL" id="ACU69090.1"/>
    </source>
</evidence>
<dbReference type="InParanoid" id="C7QHF1"/>
<dbReference type="InterPro" id="IPR011990">
    <property type="entry name" value="TPR-like_helical_dom_sf"/>
</dbReference>
<keyword evidence="1" id="KW-0238">DNA-binding</keyword>
<dbReference type="Pfam" id="PF13191">
    <property type="entry name" value="AAA_16"/>
    <property type="match status" value="1"/>
</dbReference>
<evidence type="ECO:0000259" key="3">
    <source>
        <dbReference type="PROSITE" id="PS50043"/>
    </source>
</evidence>
<dbReference type="InterPro" id="IPR039420">
    <property type="entry name" value="WalR-like"/>
</dbReference>
<accession>C7QHF1</accession>
<dbReference type="Proteomes" id="UP000000851">
    <property type="component" value="Chromosome"/>
</dbReference>
<dbReference type="RefSeq" id="WP_012784385.1">
    <property type="nucleotide sequence ID" value="NC_013131.1"/>
</dbReference>
<dbReference type="eggNOG" id="COG3170">
    <property type="taxonomic scope" value="Bacteria"/>
</dbReference>
<feature type="compositionally biased region" description="Polar residues" evidence="2">
    <location>
        <begin position="426"/>
        <end position="451"/>
    </location>
</feature>
<dbReference type="InterPro" id="IPR016032">
    <property type="entry name" value="Sig_transdc_resp-reg_C-effctor"/>
</dbReference>
<feature type="compositionally biased region" description="Polar residues" evidence="2">
    <location>
        <begin position="382"/>
        <end position="391"/>
    </location>
</feature>
<evidence type="ECO:0000313" key="5">
    <source>
        <dbReference type="Proteomes" id="UP000000851"/>
    </source>
</evidence>
<dbReference type="PANTHER" id="PTHR43214:SF43">
    <property type="entry name" value="TWO-COMPONENT RESPONSE REGULATOR"/>
    <property type="match status" value="1"/>
</dbReference>
<dbReference type="Pfam" id="PF00196">
    <property type="entry name" value="GerE"/>
    <property type="match status" value="1"/>
</dbReference>
<dbReference type="SUPFAM" id="SSF48452">
    <property type="entry name" value="TPR-like"/>
    <property type="match status" value="1"/>
</dbReference>
<dbReference type="Gene3D" id="1.10.10.10">
    <property type="entry name" value="Winged helix-like DNA-binding domain superfamily/Winged helix DNA-binding domain"/>
    <property type="match status" value="1"/>
</dbReference>
<dbReference type="SMART" id="SM00421">
    <property type="entry name" value="HTH_LUXR"/>
    <property type="match status" value="1"/>
</dbReference>
<evidence type="ECO:0000256" key="2">
    <source>
        <dbReference type="SAM" id="MobiDB-lite"/>
    </source>
</evidence>
<dbReference type="InterPro" id="IPR041664">
    <property type="entry name" value="AAA_16"/>
</dbReference>
<feature type="compositionally biased region" description="Low complexity" evidence="2">
    <location>
        <begin position="452"/>
        <end position="467"/>
    </location>
</feature>
<gene>
    <name evidence="4" type="ordered locus">Caci_0135</name>
</gene>
<dbReference type="GO" id="GO:0003677">
    <property type="term" value="F:DNA binding"/>
    <property type="evidence" value="ECO:0007669"/>
    <property type="project" value="UniProtKB-KW"/>
</dbReference>
<dbReference type="CDD" id="cd06170">
    <property type="entry name" value="LuxR_C_like"/>
    <property type="match status" value="1"/>
</dbReference>
<dbReference type="KEGG" id="cai:Caci_0135"/>